<proteinExistence type="predicted"/>
<keyword evidence="1" id="KW-0472">Membrane</keyword>
<name>A0ABY6HW83_9ARCH</name>
<sequence>MSNATVSTITATLSTILLIIGMIFVIRKIITRKTQKSNSELSAIKSKKILYNLHMSTTALATILGFVHGFTVETINQTYVITGWILGFSMIVMTSQGIFLGFQNRWHPFSEEEDQKYKYSRIIKWILTFIMIIALVGHFVF</sequence>
<evidence type="ECO:0000256" key="1">
    <source>
        <dbReference type="SAM" id="Phobius"/>
    </source>
</evidence>
<dbReference type="EMBL" id="CP104013">
    <property type="protein sequence ID" value="UYP46819.1"/>
    <property type="molecule type" value="Genomic_DNA"/>
</dbReference>
<keyword evidence="1" id="KW-0812">Transmembrane</keyword>
<evidence type="ECO:0000313" key="3">
    <source>
        <dbReference type="Proteomes" id="UP001208689"/>
    </source>
</evidence>
<reference evidence="2" key="1">
    <citation type="submission" date="2022-09" db="EMBL/GenBank/DDBJ databases">
        <title>Actin cytoskeleton and complex cell architecture in an #Asgard archaeon.</title>
        <authorList>
            <person name="Ponce Toledo R.I."/>
            <person name="Schleper C."/>
            <person name="Rodrigues Oliveira T."/>
            <person name="Wollweber F."/>
            <person name="Xu J."/>
            <person name="Rittmann S."/>
            <person name="Klingl A."/>
            <person name="Pilhofer M."/>
        </authorList>
    </citation>
    <scope>NUCLEOTIDE SEQUENCE</scope>
    <source>
        <strain evidence="2">B-35</strain>
    </source>
</reference>
<feature type="transmembrane region" description="Helical" evidence="1">
    <location>
        <begin position="79"/>
        <end position="102"/>
    </location>
</feature>
<evidence type="ECO:0000313" key="2">
    <source>
        <dbReference type="EMBL" id="UYP46819.1"/>
    </source>
</evidence>
<dbReference type="Proteomes" id="UP001208689">
    <property type="component" value="Chromosome"/>
</dbReference>
<gene>
    <name evidence="2" type="ORF">NEF87_003104</name>
</gene>
<organism evidence="2 3">
    <name type="scientific">Candidatus Lokiarchaeum ossiferum</name>
    <dbReference type="NCBI Taxonomy" id="2951803"/>
    <lineage>
        <taxon>Archaea</taxon>
        <taxon>Promethearchaeati</taxon>
        <taxon>Promethearchaeota</taxon>
        <taxon>Promethearchaeia</taxon>
        <taxon>Promethearchaeales</taxon>
        <taxon>Promethearchaeaceae</taxon>
        <taxon>Candidatus Lokiarchaeum</taxon>
    </lineage>
</organism>
<feature type="transmembrane region" description="Helical" evidence="1">
    <location>
        <begin position="6"/>
        <end position="29"/>
    </location>
</feature>
<keyword evidence="3" id="KW-1185">Reference proteome</keyword>
<keyword evidence="1" id="KW-1133">Transmembrane helix</keyword>
<feature type="transmembrane region" description="Helical" evidence="1">
    <location>
        <begin position="122"/>
        <end position="140"/>
    </location>
</feature>
<feature type="transmembrane region" description="Helical" evidence="1">
    <location>
        <begin position="49"/>
        <end position="67"/>
    </location>
</feature>
<accession>A0ABY6HW83</accession>
<protein>
    <submittedName>
        <fullName evidence="2">Uncharacterized protein</fullName>
    </submittedName>
</protein>